<dbReference type="RefSeq" id="WP_151053830.1">
    <property type="nucleotide sequence ID" value="NZ_CP044222.1"/>
</dbReference>
<dbReference type="KEGG" id="nik:F5I99_04385"/>
<feature type="transmembrane region" description="Helical" evidence="6">
    <location>
        <begin position="112"/>
        <end position="137"/>
    </location>
</feature>
<evidence type="ECO:0000256" key="6">
    <source>
        <dbReference type="SAM" id="Phobius"/>
    </source>
</evidence>
<organism evidence="7 8">
    <name type="scientific">Nitrincola iocasae</name>
    <dbReference type="NCBI Taxonomy" id="2614693"/>
    <lineage>
        <taxon>Bacteria</taxon>
        <taxon>Pseudomonadati</taxon>
        <taxon>Pseudomonadota</taxon>
        <taxon>Gammaproteobacteria</taxon>
        <taxon>Oceanospirillales</taxon>
        <taxon>Oceanospirillaceae</taxon>
        <taxon>Nitrincola</taxon>
    </lineage>
</organism>
<dbReference type="Pfam" id="PF01810">
    <property type="entry name" value="LysE"/>
    <property type="match status" value="1"/>
</dbReference>
<dbReference type="EMBL" id="CP044222">
    <property type="protein sequence ID" value="QEW05786.1"/>
    <property type="molecule type" value="Genomic_DNA"/>
</dbReference>
<evidence type="ECO:0000313" key="8">
    <source>
        <dbReference type="Proteomes" id="UP000325606"/>
    </source>
</evidence>
<sequence length="210" mass="22399">MPVELWLAFVAASALLLIIPGPTILAVISYSIAHGRRANVPLVTAVALGDSTALAVSLLGLGTLLAASAFWFMIIKWLGGLYLLYLGIKLLRSGFVSVEMAAPPKPGSRWRLFLNTYLVTALNPKGMVFFVAFLPQFIHPGADHVQQLWILGVTFVAMATLNATLYAIFAGSARRLLSRPGAHRGFNLVGGSLLSAAGLWALLSRNQVSG</sequence>
<keyword evidence="4 6" id="KW-1133">Transmembrane helix</keyword>
<keyword evidence="2" id="KW-1003">Cell membrane</keyword>
<dbReference type="AlphaFoldDB" id="A0A5J6LBK0"/>
<feature type="transmembrane region" description="Helical" evidence="6">
    <location>
        <begin position="6"/>
        <end position="28"/>
    </location>
</feature>
<evidence type="ECO:0000256" key="3">
    <source>
        <dbReference type="ARBA" id="ARBA00022692"/>
    </source>
</evidence>
<dbReference type="InterPro" id="IPR001123">
    <property type="entry name" value="LeuE-type"/>
</dbReference>
<dbReference type="Proteomes" id="UP000325606">
    <property type="component" value="Chromosome"/>
</dbReference>
<keyword evidence="8" id="KW-1185">Reference proteome</keyword>
<evidence type="ECO:0000256" key="4">
    <source>
        <dbReference type="ARBA" id="ARBA00022989"/>
    </source>
</evidence>
<feature type="transmembrane region" description="Helical" evidence="6">
    <location>
        <begin position="149"/>
        <end position="173"/>
    </location>
</feature>
<name>A0A5J6LBK0_9GAMM</name>
<evidence type="ECO:0000256" key="1">
    <source>
        <dbReference type="ARBA" id="ARBA00004651"/>
    </source>
</evidence>
<dbReference type="PANTHER" id="PTHR30086">
    <property type="entry name" value="ARGININE EXPORTER PROTEIN ARGO"/>
    <property type="match status" value="1"/>
</dbReference>
<accession>A0A5J6LBK0</accession>
<dbReference type="PANTHER" id="PTHR30086:SF20">
    <property type="entry name" value="ARGININE EXPORTER PROTEIN ARGO-RELATED"/>
    <property type="match status" value="1"/>
</dbReference>
<feature type="transmembrane region" description="Helical" evidence="6">
    <location>
        <begin position="40"/>
        <end position="64"/>
    </location>
</feature>
<dbReference type="PIRSF" id="PIRSF006324">
    <property type="entry name" value="LeuE"/>
    <property type="match status" value="1"/>
</dbReference>
<comment type="subcellular location">
    <subcellularLocation>
        <location evidence="1">Cell membrane</location>
        <topology evidence="1">Multi-pass membrane protein</topology>
    </subcellularLocation>
</comment>
<protein>
    <submittedName>
        <fullName evidence="7">LysE family translocator</fullName>
    </submittedName>
</protein>
<keyword evidence="3 6" id="KW-0812">Transmembrane</keyword>
<dbReference type="GO" id="GO:0015171">
    <property type="term" value="F:amino acid transmembrane transporter activity"/>
    <property type="evidence" value="ECO:0007669"/>
    <property type="project" value="TreeGrafter"/>
</dbReference>
<feature type="transmembrane region" description="Helical" evidence="6">
    <location>
        <begin position="185"/>
        <end position="203"/>
    </location>
</feature>
<dbReference type="GO" id="GO:0005886">
    <property type="term" value="C:plasma membrane"/>
    <property type="evidence" value="ECO:0007669"/>
    <property type="project" value="UniProtKB-SubCell"/>
</dbReference>
<evidence type="ECO:0000256" key="2">
    <source>
        <dbReference type="ARBA" id="ARBA00022475"/>
    </source>
</evidence>
<evidence type="ECO:0000256" key="5">
    <source>
        <dbReference type="ARBA" id="ARBA00023136"/>
    </source>
</evidence>
<gene>
    <name evidence="7" type="ORF">F5I99_04385</name>
</gene>
<evidence type="ECO:0000313" key="7">
    <source>
        <dbReference type="EMBL" id="QEW05786.1"/>
    </source>
</evidence>
<proteinExistence type="predicted"/>
<reference evidence="7 8" key="1">
    <citation type="submission" date="2019-09" db="EMBL/GenBank/DDBJ databases">
        <title>Nitrincola iocasae sp. nov., a bacterium isolated from the sediment collected at a cold seep field in South China Sea.</title>
        <authorList>
            <person name="Zhang H."/>
            <person name="Wang H."/>
            <person name="Li C."/>
        </authorList>
    </citation>
    <scope>NUCLEOTIDE SEQUENCE [LARGE SCALE GENOMIC DNA]</scope>
    <source>
        <strain evidence="7 8">KXZD1103</strain>
    </source>
</reference>
<keyword evidence="5 6" id="KW-0472">Membrane</keyword>